<comment type="caution">
    <text evidence="2">The sequence shown here is derived from an EMBL/GenBank/DDBJ whole genome shotgun (WGS) entry which is preliminary data.</text>
</comment>
<feature type="compositionally biased region" description="Basic and acidic residues" evidence="1">
    <location>
        <begin position="439"/>
        <end position="469"/>
    </location>
</feature>
<organism evidence="2 3">
    <name type="scientific">Hymenoscyphus albidus</name>
    <dbReference type="NCBI Taxonomy" id="595503"/>
    <lineage>
        <taxon>Eukaryota</taxon>
        <taxon>Fungi</taxon>
        <taxon>Dikarya</taxon>
        <taxon>Ascomycota</taxon>
        <taxon>Pezizomycotina</taxon>
        <taxon>Leotiomycetes</taxon>
        <taxon>Helotiales</taxon>
        <taxon>Helotiaceae</taxon>
        <taxon>Hymenoscyphus</taxon>
    </lineage>
</organism>
<protein>
    <submittedName>
        <fullName evidence="2">Uncharacterized protein</fullName>
    </submittedName>
</protein>
<feature type="compositionally biased region" description="Basic and acidic residues" evidence="1">
    <location>
        <begin position="358"/>
        <end position="374"/>
    </location>
</feature>
<dbReference type="EMBL" id="CAJVRM010000328">
    <property type="protein sequence ID" value="CAG8979658.1"/>
    <property type="molecule type" value="Genomic_DNA"/>
</dbReference>
<dbReference type="OrthoDB" id="3565483at2759"/>
<accession>A0A9N9LS64</accession>
<dbReference type="Proteomes" id="UP000701801">
    <property type="component" value="Unassembled WGS sequence"/>
</dbReference>
<feature type="region of interest" description="Disordered" evidence="1">
    <location>
        <begin position="358"/>
        <end position="389"/>
    </location>
</feature>
<keyword evidence="3" id="KW-1185">Reference proteome</keyword>
<proteinExistence type="predicted"/>
<sequence>MAYFKLDPAFLKEHSDVAWIQDPLERDKRQKAIFLKDVLPIILSQGDNGYAYLKELLWQNAWLQPLLGTGMRLSGLRSGESTFEGLEIESIVKHLSKNPFDSTLVMADFVILCRCWIFDLQIMEREDASWYHAIGKANLLDSAIISFSQKPRLRNAIRAKYQNDIETIEQIHQEDGRDIRPGFRNFGEEVPSKFIKAIMEAQFVVQAIVRGDILKRLDGWTRAKQEEAIWNAYRAVSRDIRWERLKDQVREICVKSGSPIPHDDPLENIAELRKHLDRHHDYYRTISKLNKELEIQQRMITNLSFRHLLESLPGPNKDKKRGGDREGWDRFWDSAIQLAEFEKDRDLDETNREFEEAWKKERKDAKKQQKEVQNHHGHAGSGRKHLDGHNEFKEKAAEKLSRANETCIKGGIEAEGDSEAANSRDTMIDDKKKHKKEGKKNTMEENLREAEAEIDSKSAAEEARLNSKRERSPLVALLQKFPSKDSVKNEGYSLFSRFSENIHQYRQSVYHLNELQWDALPYHLLDAMRPVHYNESTGKEDWAAEKKRYVSDIFV</sequence>
<reference evidence="2" key="1">
    <citation type="submission" date="2021-07" db="EMBL/GenBank/DDBJ databases">
        <authorList>
            <person name="Durling M."/>
        </authorList>
    </citation>
    <scope>NUCLEOTIDE SEQUENCE</scope>
</reference>
<name>A0A9N9LS64_9HELO</name>
<gene>
    <name evidence="2" type="ORF">HYALB_00013499</name>
</gene>
<dbReference type="AlphaFoldDB" id="A0A9N9LS64"/>
<evidence type="ECO:0000313" key="3">
    <source>
        <dbReference type="Proteomes" id="UP000701801"/>
    </source>
</evidence>
<feature type="region of interest" description="Disordered" evidence="1">
    <location>
        <begin position="414"/>
        <end position="469"/>
    </location>
</feature>
<evidence type="ECO:0000313" key="2">
    <source>
        <dbReference type="EMBL" id="CAG8979658.1"/>
    </source>
</evidence>
<evidence type="ECO:0000256" key="1">
    <source>
        <dbReference type="SAM" id="MobiDB-lite"/>
    </source>
</evidence>